<name>A0ABX7WRT9_9GAMM</name>
<sequence length="96" mass="11275">MKLTFEWDTNKEKTNIKKHGVSFVDAKTAFHDEYAMQFYDPDHSDDEDRFILLGTNHQLKTLVICHCFRQTETVIRIISARHADASEQAAYWSNRP</sequence>
<organism evidence="1 2">
    <name type="scientific">Thiothrix litoralis</name>
    <dbReference type="NCBI Taxonomy" id="2891210"/>
    <lineage>
        <taxon>Bacteria</taxon>
        <taxon>Pseudomonadati</taxon>
        <taxon>Pseudomonadota</taxon>
        <taxon>Gammaproteobacteria</taxon>
        <taxon>Thiotrichales</taxon>
        <taxon>Thiotrichaceae</taxon>
        <taxon>Thiothrix</taxon>
    </lineage>
</organism>
<reference evidence="1 2" key="1">
    <citation type="submission" date="2021-04" db="EMBL/GenBank/DDBJ databases">
        <title>Genomics, taxonomy and metabolism of representatives of sulfur bacteria of the genus Thiothrix: Thiothrix fructosivorans QT, Thiothrix unzii A1T and three new species, Thiothrix subterranea sp. nov., Thiothrix litoralis sp. nov. and 'Candidatus Thiothrix anitrata' sp. nov.</title>
        <authorList>
            <person name="Ravin N.V."/>
            <person name="Smolyakov D."/>
            <person name="Rudenko T.S."/>
            <person name="Mardanov A.V."/>
            <person name="Beletsky A.V."/>
            <person name="Markov N.D."/>
            <person name="Fomenkov A.I."/>
            <person name="Roberts R.J."/>
            <person name="Karnachuk O.V."/>
            <person name="Novikov A."/>
            <person name="Grabovich M.Y."/>
        </authorList>
    </citation>
    <scope>NUCLEOTIDE SEQUENCE [LARGE SCALE GENOMIC DNA]</scope>
    <source>
        <strain evidence="1 2">AS</strain>
    </source>
</reference>
<evidence type="ECO:0000313" key="1">
    <source>
        <dbReference type="EMBL" id="QTR46399.1"/>
    </source>
</evidence>
<dbReference type="Proteomes" id="UP000672039">
    <property type="component" value="Chromosome"/>
</dbReference>
<dbReference type="InterPro" id="IPR007460">
    <property type="entry name" value="BrnT_toxin"/>
</dbReference>
<dbReference type="EMBL" id="CP072801">
    <property type="protein sequence ID" value="QTR46399.1"/>
    <property type="molecule type" value="Genomic_DNA"/>
</dbReference>
<gene>
    <name evidence="1" type="ORF">J9253_00085</name>
</gene>
<evidence type="ECO:0000313" key="2">
    <source>
        <dbReference type="Proteomes" id="UP000672039"/>
    </source>
</evidence>
<protein>
    <submittedName>
        <fullName evidence="1">BrnT family toxin</fullName>
    </submittedName>
</protein>
<dbReference type="InterPro" id="IPR038573">
    <property type="entry name" value="BrnT_sf"/>
</dbReference>
<accession>A0ABX7WRT9</accession>
<keyword evidence="2" id="KW-1185">Reference proteome</keyword>
<dbReference type="Gene3D" id="3.10.450.530">
    <property type="entry name" value="Ribonuclease toxin, BrnT, of type II toxin-antitoxin system"/>
    <property type="match status" value="1"/>
</dbReference>
<dbReference type="Pfam" id="PF04365">
    <property type="entry name" value="BrnT_toxin"/>
    <property type="match status" value="1"/>
</dbReference>
<dbReference type="RefSeq" id="WP_210222735.1">
    <property type="nucleotide sequence ID" value="NZ_CP072801.1"/>
</dbReference>
<proteinExistence type="predicted"/>